<feature type="transmembrane region" description="Helical" evidence="1">
    <location>
        <begin position="109"/>
        <end position="134"/>
    </location>
</feature>
<feature type="transmembrane region" description="Helical" evidence="1">
    <location>
        <begin position="80"/>
        <end position="97"/>
    </location>
</feature>
<dbReference type="AlphaFoldDB" id="A0A2X3KWF9"/>
<keyword evidence="3" id="KW-1185">Reference proteome</keyword>
<reference evidence="3" key="1">
    <citation type="submission" date="2018-05" db="EMBL/GenBank/DDBJ databases">
        <authorList>
            <person name="Hao L."/>
        </authorList>
    </citation>
    <scope>NUCLEOTIDE SEQUENCE [LARGE SCALE GENOMIC DNA]</scope>
</reference>
<dbReference type="EMBL" id="LS483254">
    <property type="protein sequence ID" value="SQD92928.1"/>
    <property type="molecule type" value="Genomic_DNA"/>
</dbReference>
<dbReference type="RefSeq" id="WP_122031262.1">
    <property type="nucleotide sequence ID" value="NZ_LS483254.1"/>
</dbReference>
<feature type="transmembrane region" description="Helical" evidence="1">
    <location>
        <begin position="12"/>
        <end position="29"/>
    </location>
</feature>
<sequence>MASLSEHLTNPYHAFVILVGSAFAAAILWPESAPAALGPLMRGPFLPHAVAFLIGFLALEIGEAERGYGAYRPPRRAARLGGLVGFGLVLVLPFLLVHRVEAGLPWPQFAAILGFLYAYGLAWALVGHGAAAVVHWEGLRFVLEYGALLAVIVLPAGAGLPISPIPAIGGLWAGTGGGWGGLALYAAFDAGALGAWLWTNGRSSGA</sequence>
<evidence type="ECO:0000313" key="2">
    <source>
        <dbReference type="EMBL" id="SQD92928.1"/>
    </source>
</evidence>
<accession>A0A2X3KWF9</accession>
<proteinExistence type="predicted"/>
<organism evidence="2 3">
    <name type="scientific">Candidatus Bipolaricaulis anaerobius</name>
    <dbReference type="NCBI Taxonomy" id="2026885"/>
    <lineage>
        <taxon>Bacteria</taxon>
        <taxon>Candidatus Bipolaricaulota</taxon>
        <taxon>Candidatus Bipolaricaulia</taxon>
        <taxon>Candidatus Bipolaricaulales</taxon>
        <taxon>Candidatus Bipolaricaulaceae</taxon>
        <taxon>Candidatus Bipolaricaulis</taxon>
    </lineage>
</organism>
<dbReference type="KEGG" id="bana:BARAN1_0904"/>
<keyword evidence="1" id="KW-1133">Transmembrane helix</keyword>
<evidence type="ECO:0000313" key="3">
    <source>
        <dbReference type="Proteomes" id="UP000249818"/>
    </source>
</evidence>
<feature type="transmembrane region" description="Helical" evidence="1">
    <location>
        <begin position="41"/>
        <end position="59"/>
    </location>
</feature>
<name>A0A2X3KWF9_9BACT</name>
<protein>
    <submittedName>
        <fullName evidence="2">Uncharacterized protein</fullName>
    </submittedName>
</protein>
<keyword evidence="1" id="KW-0472">Membrane</keyword>
<evidence type="ECO:0000256" key="1">
    <source>
        <dbReference type="SAM" id="Phobius"/>
    </source>
</evidence>
<feature type="transmembrane region" description="Helical" evidence="1">
    <location>
        <begin position="182"/>
        <end position="199"/>
    </location>
</feature>
<dbReference type="Proteomes" id="UP000249818">
    <property type="component" value="Chromosome BARAN1"/>
</dbReference>
<gene>
    <name evidence="2" type="ORF">BARAN1_0904</name>
</gene>
<feature type="transmembrane region" description="Helical" evidence="1">
    <location>
        <begin position="141"/>
        <end position="162"/>
    </location>
</feature>
<keyword evidence="1" id="KW-0812">Transmembrane</keyword>